<dbReference type="AlphaFoldDB" id="A0A147HZZ7"/>
<dbReference type="SMART" id="SM00966">
    <property type="entry name" value="SpoVT_AbrB"/>
    <property type="match status" value="1"/>
</dbReference>
<gene>
    <name evidence="3" type="ORF">NS334_11785</name>
</gene>
<dbReference type="Proteomes" id="UP000074310">
    <property type="component" value="Unassembled WGS sequence"/>
</dbReference>
<feature type="region of interest" description="Disordered" evidence="1">
    <location>
        <begin position="68"/>
        <end position="92"/>
    </location>
</feature>
<reference evidence="3 4" key="1">
    <citation type="journal article" date="2016" name="Front. Microbiol.">
        <title>Genomic Resource of Rice Seed Associated Bacteria.</title>
        <authorList>
            <person name="Midha S."/>
            <person name="Bansal K."/>
            <person name="Sharma S."/>
            <person name="Kumar N."/>
            <person name="Patil P.P."/>
            <person name="Chaudhry V."/>
            <person name="Patil P.B."/>
        </authorList>
    </citation>
    <scope>NUCLEOTIDE SEQUENCE [LARGE SCALE GENOMIC DNA]</scope>
    <source>
        <strain evidence="3 4">NS334</strain>
    </source>
</reference>
<name>A0A147HZZ7_9SPHN</name>
<comment type="caution">
    <text evidence="3">The sequence shown here is derived from an EMBL/GenBank/DDBJ whole genome shotgun (WGS) entry which is preliminary data.</text>
</comment>
<evidence type="ECO:0000259" key="2">
    <source>
        <dbReference type="SMART" id="SM00966"/>
    </source>
</evidence>
<accession>A0A147HZZ7</accession>
<dbReference type="SUPFAM" id="SSF89447">
    <property type="entry name" value="AbrB/MazE/MraZ-like"/>
    <property type="match status" value="1"/>
</dbReference>
<evidence type="ECO:0000313" key="3">
    <source>
        <dbReference type="EMBL" id="KTT70660.1"/>
    </source>
</evidence>
<evidence type="ECO:0000313" key="4">
    <source>
        <dbReference type="Proteomes" id="UP000074310"/>
    </source>
</evidence>
<proteinExistence type="predicted"/>
<dbReference type="Gene3D" id="2.10.260.10">
    <property type="match status" value="1"/>
</dbReference>
<dbReference type="GO" id="GO:0003677">
    <property type="term" value="F:DNA binding"/>
    <property type="evidence" value="ECO:0007669"/>
    <property type="project" value="InterPro"/>
</dbReference>
<dbReference type="InterPro" id="IPR037914">
    <property type="entry name" value="SpoVT-AbrB_sf"/>
</dbReference>
<dbReference type="RefSeq" id="WP_058756157.1">
    <property type="nucleotide sequence ID" value="NZ_LDTB01000049.1"/>
</dbReference>
<keyword evidence="4" id="KW-1185">Reference proteome</keyword>
<protein>
    <recommendedName>
        <fullName evidence="2">SpoVT-AbrB domain-containing protein</fullName>
    </recommendedName>
</protein>
<feature type="domain" description="SpoVT-AbrB" evidence="2">
    <location>
        <begin position="5"/>
        <end position="50"/>
    </location>
</feature>
<dbReference type="Pfam" id="PF04014">
    <property type="entry name" value="MazE_antitoxin"/>
    <property type="match status" value="1"/>
</dbReference>
<organism evidence="3 4">
    <name type="scientific">Sphingomonas endophytica</name>
    <dbReference type="NCBI Taxonomy" id="869719"/>
    <lineage>
        <taxon>Bacteria</taxon>
        <taxon>Pseudomonadati</taxon>
        <taxon>Pseudomonadota</taxon>
        <taxon>Alphaproteobacteria</taxon>
        <taxon>Sphingomonadales</taxon>
        <taxon>Sphingomonadaceae</taxon>
        <taxon>Sphingomonas</taxon>
    </lineage>
</organism>
<sequence length="92" mass="10382">MNAFTRLSAKGQVVVPKATRDRLGWEPGIDLELIETRDSVTLRPRRREKTLTPEQAVQIFQSLYRHEGPPVPLGEMKASARDMASGDDTFDE</sequence>
<dbReference type="EMBL" id="LDTB01000049">
    <property type="protein sequence ID" value="KTT70660.1"/>
    <property type="molecule type" value="Genomic_DNA"/>
</dbReference>
<dbReference type="InterPro" id="IPR007159">
    <property type="entry name" value="SpoVT-AbrB_dom"/>
</dbReference>
<evidence type="ECO:0000256" key="1">
    <source>
        <dbReference type="SAM" id="MobiDB-lite"/>
    </source>
</evidence>
<dbReference type="PATRIC" id="fig|869719.3.peg.2305"/>
<dbReference type="NCBIfam" id="TIGR01439">
    <property type="entry name" value="lp_hng_hel_AbrB"/>
    <property type="match status" value="1"/>
</dbReference>
<dbReference type="OrthoDB" id="7160352at2"/>